<dbReference type="InterPro" id="IPR020556">
    <property type="entry name" value="Amidase_CS"/>
</dbReference>
<protein>
    <submittedName>
        <fullName evidence="3">Amidase</fullName>
    </submittedName>
</protein>
<dbReference type="AlphaFoldDB" id="A0AAX1UGY8"/>
<dbReference type="Gene3D" id="3.90.1300.10">
    <property type="entry name" value="Amidase signature (AS) domain"/>
    <property type="match status" value="1"/>
</dbReference>
<evidence type="ECO:0000259" key="2">
    <source>
        <dbReference type="Pfam" id="PF01425"/>
    </source>
</evidence>
<dbReference type="PANTHER" id="PTHR11895:SF7">
    <property type="entry name" value="GLUTAMYL-TRNA(GLN) AMIDOTRANSFERASE SUBUNIT A, MITOCHONDRIAL"/>
    <property type="match status" value="1"/>
</dbReference>
<organism evidence="3 4">
    <name type="scientific">Cereibacter sphaeroides</name>
    <name type="common">Rhodobacter sphaeroides</name>
    <dbReference type="NCBI Taxonomy" id="1063"/>
    <lineage>
        <taxon>Bacteria</taxon>
        <taxon>Pseudomonadati</taxon>
        <taxon>Pseudomonadota</taxon>
        <taxon>Alphaproteobacteria</taxon>
        <taxon>Rhodobacterales</taxon>
        <taxon>Paracoccaceae</taxon>
        <taxon>Cereibacter</taxon>
    </lineage>
</organism>
<dbReference type="RefSeq" id="WP_119001008.1">
    <property type="nucleotide sequence ID" value="NZ_QWGP01000026.1"/>
</dbReference>
<dbReference type="Proteomes" id="UP000266305">
    <property type="component" value="Unassembled WGS sequence"/>
</dbReference>
<comment type="caution">
    <text evidence="3">The sequence shown here is derived from an EMBL/GenBank/DDBJ whole genome shotgun (WGS) entry which is preliminary data.</text>
</comment>
<reference evidence="3 4" key="1">
    <citation type="submission" date="2018-08" db="EMBL/GenBank/DDBJ databases">
        <title>Draft genome sequence of Rhodobacter sphaeroides FY.</title>
        <authorList>
            <person name="Rayyan A."/>
            <person name="Meyer T.E."/>
            <person name="Kyndt J.A."/>
        </authorList>
    </citation>
    <scope>NUCLEOTIDE SEQUENCE [LARGE SCALE GENOMIC DNA]</scope>
    <source>
        <strain evidence="3 4">FY</strain>
    </source>
</reference>
<feature type="domain" description="Amidase" evidence="2">
    <location>
        <begin position="26"/>
        <end position="459"/>
    </location>
</feature>
<dbReference type="InterPro" id="IPR023631">
    <property type="entry name" value="Amidase_dom"/>
</dbReference>
<dbReference type="PANTHER" id="PTHR11895">
    <property type="entry name" value="TRANSAMIDASE"/>
    <property type="match status" value="1"/>
</dbReference>
<gene>
    <name evidence="3" type="ORF">D1114_18325</name>
</gene>
<dbReference type="Pfam" id="PF01425">
    <property type="entry name" value="Amidase"/>
    <property type="match status" value="1"/>
</dbReference>
<dbReference type="EMBL" id="QWGP01000026">
    <property type="protein sequence ID" value="RHZ92183.1"/>
    <property type="molecule type" value="Genomic_DNA"/>
</dbReference>
<dbReference type="InterPro" id="IPR036928">
    <property type="entry name" value="AS_sf"/>
</dbReference>
<evidence type="ECO:0000256" key="1">
    <source>
        <dbReference type="ARBA" id="ARBA00009199"/>
    </source>
</evidence>
<name>A0AAX1UGY8_CERSP</name>
<comment type="similarity">
    <text evidence="1">Belongs to the amidase family.</text>
</comment>
<dbReference type="SUPFAM" id="SSF75304">
    <property type="entry name" value="Amidase signature (AS) enzymes"/>
    <property type="match status" value="1"/>
</dbReference>
<evidence type="ECO:0000313" key="3">
    <source>
        <dbReference type="EMBL" id="RHZ92183.1"/>
    </source>
</evidence>
<evidence type="ECO:0000313" key="4">
    <source>
        <dbReference type="Proteomes" id="UP000266305"/>
    </source>
</evidence>
<accession>A0AAX1UGY8</accession>
<dbReference type="PROSITE" id="PS00571">
    <property type="entry name" value="AMIDASES"/>
    <property type="match status" value="1"/>
</dbReference>
<sequence length="495" mass="51425">MFRSFGAEDATGLAALVARRDTSPEELLDAALDAVAAVNPALNAVVLVQEETARRSIARGLPHGPFRGVPFLLKDLGCEAVDFPSHNGSRLLADTRYPRDSAIFERIRATGVVTFGRTTSPEGGIGPATESAVYGGPTRNPWNLEHTSGGSSGGAGAAVAAGIVAMAHGSDGGGSVRIPASSCGLFGMKPTRARLPDGPYAGEGWAGMAIDGFLTRSVRDTAHMLDACAGADPGAPYWAPPLLRSHADAIGRPPRRLRVGICDTTFTGAPIHPEVRAAVEAAGRLLESLGHTVSPCLPRADVAMMMEAWTDIVACGTALGIRKALKGRAPEGLVEPVSLGAMRRAAEIPGERYLEAVGQIHAFGRQMATVFDPETGEGIDILLSATLAEPPARVGRFAHGTEDYVAFRTGPEGVFAYSPFTAVFNASGQPAASLPLGMSAAGLPIGIHLAARFGADEELIALCAEIERAAPWIGRRPAPLVERPHAPLISRPGAA</sequence>
<dbReference type="InterPro" id="IPR000120">
    <property type="entry name" value="Amidase"/>
</dbReference>
<proteinExistence type="inferred from homology"/>
<dbReference type="GO" id="GO:0003824">
    <property type="term" value="F:catalytic activity"/>
    <property type="evidence" value="ECO:0007669"/>
    <property type="project" value="InterPro"/>
</dbReference>